<feature type="domain" description="DUF1588" evidence="4">
    <location>
        <begin position="479"/>
        <end position="577"/>
    </location>
</feature>
<feature type="domain" description="DUF1585" evidence="2">
    <location>
        <begin position="590"/>
        <end position="663"/>
    </location>
</feature>
<dbReference type="InterPro" id="IPR013043">
    <property type="entry name" value="DUF1595"/>
</dbReference>
<dbReference type="InterPro" id="IPR013042">
    <property type="entry name" value="DUF1592"/>
</dbReference>
<dbReference type="GO" id="GO:0009055">
    <property type="term" value="F:electron transfer activity"/>
    <property type="evidence" value="ECO:0007669"/>
    <property type="project" value="InterPro"/>
</dbReference>
<keyword evidence="8" id="KW-1185">Reference proteome</keyword>
<reference evidence="7 8" key="1">
    <citation type="submission" date="2019-02" db="EMBL/GenBank/DDBJ databases">
        <title>Deep-cultivation of Planctomycetes and their phenomic and genomic characterization uncovers novel biology.</title>
        <authorList>
            <person name="Wiegand S."/>
            <person name="Jogler M."/>
            <person name="Boedeker C."/>
            <person name="Pinto D."/>
            <person name="Vollmers J."/>
            <person name="Rivas-Marin E."/>
            <person name="Kohn T."/>
            <person name="Peeters S.H."/>
            <person name="Heuer A."/>
            <person name="Rast P."/>
            <person name="Oberbeckmann S."/>
            <person name="Bunk B."/>
            <person name="Jeske O."/>
            <person name="Meyerdierks A."/>
            <person name="Storesund J.E."/>
            <person name="Kallscheuer N."/>
            <person name="Luecker S."/>
            <person name="Lage O.M."/>
            <person name="Pohl T."/>
            <person name="Merkel B.J."/>
            <person name="Hornburger P."/>
            <person name="Mueller R.-W."/>
            <person name="Bruemmer F."/>
            <person name="Labrenz M."/>
            <person name="Spormann A.M."/>
            <person name="Op den Camp H."/>
            <person name="Overmann J."/>
            <person name="Amann R."/>
            <person name="Jetten M.S.M."/>
            <person name="Mascher T."/>
            <person name="Medema M.H."/>
            <person name="Devos D.P."/>
            <person name="Kaster A.-K."/>
            <person name="Ovreas L."/>
            <person name="Rohde M."/>
            <person name="Galperin M.Y."/>
            <person name="Jogler C."/>
        </authorList>
    </citation>
    <scope>NUCLEOTIDE SEQUENCE [LARGE SCALE GENOMIC DNA]</scope>
    <source>
        <strain evidence="7 8">K23_9</strain>
    </source>
</reference>
<feature type="region of interest" description="Disordered" evidence="1">
    <location>
        <begin position="511"/>
        <end position="532"/>
    </location>
</feature>
<evidence type="ECO:0000259" key="5">
    <source>
        <dbReference type="Pfam" id="PF07631"/>
    </source>
</evidence>
<organism evidence="7 8">
    <name type="scientific">Stieleria marina</name>
    <dbReference type="NCBI Taxonomy" id="1930275"/>
    <lineage>
        <taxon>Bacteria</taxon>
        <taxon>Pseudomonadati</taxon>
        <taxon>Planctomycetota</taxon>
        <taxon>Planctomycetia</taxon>
        <taxon>Pirellulales</taxon>
        <taxon>Pirellulaceae</taxon>
        <taxon>Stieleria</taxon>
    </lineage>
</organism>
<dbReference type="OrthoDB" id="228445at2"/>
<dbReference type="InterPro" id="IPR013039">
    <property type="entry name" value="DUF1588"/>
</dbReference>
<dbReference type="Pfam" id="PF07626">
    <property type="entry name" value="PSD3"/>
    <property type="match status" value="1"/>
</dbReference>
<evidence type="ECO:0000256" key="1">
    <source>
        <dbReference type="SAM" id="MobiDB-lite"/>
    </source>
</evidence>
<evidence type="ECO:0000313" key="8">
    <source>
        <dbReference type="Proteomes" id="UP000319817"/>
    </source>
</evidence>
<dbReference type="AlphaFoldDB" id="A0A517NTU9"/>
<protein>
    <recommendedName>
        <fullName evidence="9">Planctomycete cytochrome C</fullName>
    </recommendedName>
</protein>
<evidence type="ECO:0008006" key="9">
    <source>
        <dbReference type="Google" id="ProtNLM"/>
    </source>
</evidence>
<evidence type="ECO:0000259" key="3">
    <source>
        <dbReference type="Pfam" id="PF07626"/>
    </source>
</evidence>
<dbReference type="EMBL" id="CP036526">
    <property type="protein sequence ID" value="QDT10551.1"/>
    <property type="molecule type" value="Genomic_DNA"/>
</dbReference>
<feature type="domain" description="DUF1587" evidence="3">
    <location>
        <begin position="160"/>
        <end position="220"/>
    </location>
</feature>
<evidence type="ECO:0000259" key="6">
    <source>
        <dbReference type="Pfam" id="PF07637"/>
    </source>
</evidence>
<dbReference type="GO" id="GO:0020037">
    <property type="term" value="F:heme binding"/>
    <property type="evidence" value="ECO:0007669"/>
    <property type="project" value="InterPro"/>
</dbReference>
<feature type="domain" description="DUF1595" evidence="6">
    <location>
        <begin position="258"/>
        <end position="318"/>
    </location>
</feature>
<proteinExistence type="predicted"/>
<feature type="domain" description="DUF1592" evidence="5">
    <location>
        <begin position="331"/>
        <end position="457"/>
    </location>
</feature>
<dbReference type="Pfam" id="PF07624">
    <property type="entry name" value="PSD2"/>
    <property type="match status" value="1"/>
</dbReference>
<feature type="compositionally biased region" description="Pro residues" evidence="1">
    <location>
        <begin position="514"/>
        <end position="523"/>
    </location>
</feature>
<evidence type="ECO:0000259" key="4">
    <source>
        <dbReference type="Pfam" id="PF07627"/>
    </source>
</evidence>
<evidence type="ECO:0000313" key="7">
    <source>
        <dbReference type="EMBL" id="QDT10551.1"/>
    </source>
</evidence>
<dbReference type="Gene3D" id="1.10.760.10">
    <property type="entry name" value="Cytochrome c-like domain"/>
    <property type="match status" value="1"/>
</dbReference>
<dbReference type="Pfam" id="PF07637">
    <property type="entry name" value="PSD5"/>
    <property type="match status" value="1"/>
</dbReference>
<dbReference type="InterPro" id="IPR011478">
    <property type="entry name" value="DUF1585"/>
</dbReference>
<dbReference type="SUPFAM" id="SSF46626">
    <property type="entry name" value="Cytochrome c"/>
    <property type="match status" value="1"/>
</dbReference>
<dbReference type="InterPro" id="IPR013036">
    <property type="entry name" value="DUF1587"/>
</dbReference>
<sequence>MMRSRMDDLNCVRRRFSGDRAKLVFGMRRFVLVRGCVVVFLAWCITCAGVRSGWAQPGMEKDPLSFDAQIRSIVRYNCYGCHNDDEASGEVNLARDENPGLLRKHRKTWIKVREVVESREMPPDDELSDDKREKLIAYLDKTLDQIDCESFANPYTTTARRLTRIEYEQTVRRLTGLDLMLTEDFSPDPVSFGFAGLGATVGISEVQVEQYADAAKRITTALQESRETESRAFDNWFGQRLRHHSKTDLEAKQQTQHAERVLRKFASEAFRRPVDESYLQSLMRVYDVARRQEQDEVAAIAAAMRGVLMSPRFFMRIEQSRVDAPEAYPVDDFDLATRLSFFLWSGPPDSVLLKLAGEGRINDERVLRKQVRRMLRDERVVEGLVANFFGQWLQLNHIDQHTVNVDRYPGFDQALRTAISGEPRRVLTEMVRKDLPVITLIDAKFTYVNQRLAKHYGYPFSEESDSEGFVRIATPDRRRGGLLTTAALLMLTSDPGRTNVPRRGNFVAGTYFGDPPPPPPPGVPELGEQADSGDRPLRELLEEHRKNPACASCHAKMDPLGFALENFDATGRWRTEDAGANIDASGELSSGETFAGVIELKDVLLRNKSKLIRHMTERMLVYALGRSLQTQDECVVRDAVSAADSHGDRLSAIVETIVLSFAFRNRFETSW</sequence>
<dbReference type="Proteomes" id="UP000319817">
    <property type="component" value="Chromosome"/>
</dbReference>
<gene>
    <name evidence="7" type="ORF">K239x_25080</name>
</gene>
<dbReference type="InterPro" id="IPR036909">
    <property type="entry name" value="Cyt_c-like_dom_sf"/>
</dbReference>
<dbReference type="Pfam" id="PF07627">
    <property type="entry name" value="PSCyt3"/>
    <property type="match status" value="1"/>
</dbReference>
<dbReference type="Pfam" id="PF07631">
    <property type="entry name" value="PSD4"/>
    <property type="match status" value="1"/>
</dbReference>
<evidence type="ECO:0000259" key="2">
    <source>
        <dbReference type="Pfam" id="PF07624"/>
    </source>
</evidence>
<name>A0A517NTU9_9BACT</name>
<accession>A0A517NTU9</accession>